<dbReference type="SUPFAM" id="SSF57924">
    <property type="entry name" value="Inhibitor of apoptosis (IAP) repeat"/>
    <property type="match status" value="1"/>
</dbReference>
<dbReference type="EMBL" id="MN750572">
    <property type="protein sequence ID" value="QNN89490.1"/>
    <property type="molecule type" value="Genomic_DNA"/>
</dbReference>
<organismHost>
    <name type="scientific">Pieris brassicae</name>
    <name type="common">White butterfly</name>
    <name type="synonym">Large white butterfly</name>
    <dbReference type="NCBI Taxonomy" id="7116"/>
</organismHost>
<evidence type="ECO:0000313" key="1">
    <source>
        <dbReference type="EMBL" id="QNN89490.1"/>
    </source>
</evidence>
<name>A0A7G9U8Q9_GVPB</name>
<sequence length="88" mass="10267">MPEIHFVPRDEKFIKELADRELIKLKMYANENKRSQIMVMEKERLKSFGGSGHDDKIARVLAKNGMYCWCGNVICFFVNNNLKLSTNL</sequence>
<reference evidence="1" key="1">
    <citation type="submission" date="2019-11" db="EMBL/GenBank/DDBJ databases">
        <title>Studies on the baculoviruses infecting the caterpillars, Spilarctia obliqua Walker (Erebidae) and Pieris brassicae Linn. (Pieridae) (Insecta: Lepidoptera).</title>
        <authorList>
            <person name="Paul S."/>
            <person name="Arumugaperumal A."/>
            <person name="Sathiya Balasingh Thangapandi E.J.J."/>
            <person name="Sarjubala Devi H."/>
            <person name="Johnson T."/>
            <person name="Maisnam S."/>
            <person name="Krishnavel S."/>
            <person name="Soman Syamala S."/>
            <person name="Ramamoorthy S."/>
            <person name="Karthikeyan R."/>
            <person name="Subburaman C."/>
            <person name="Jeyaprakash R."/>
            <person name="Azhaguchamy M."/>
            <person name="Ramaiyer V."/>
            <person name="Sivasubramaniam S."/>
        </authorList>
    </citation>
    <scope>NUCLEOTIDE SEQUENCE</scope>
    <source>
        <strain evidence="1">Manipur</strain>
    </source>
</reference>
<organism evidence="1">
    <name type="scientific">Pieris brassicae granulosis virus</name>
    <name type="common">PbGV</name>
    <name type="synonym">Pieris brassicae granulovirus</name>
    <dbReference type="NCBI Taxonomy" id="10465"/>
    <lineage>
        <taxon>Viruses</taxon>
        <taxon>Viruses incertae sedis</taxon>
        <taxon>Naldaviricetes</taxon>
        <taxon>Lefavirales</taxon>
        <taxon>Baculoviridae</taxon>
        <taxon>Betabaculovirus</taxon>
        <taxon>Betabaculovirus arrapae</taxon>
    </lineage>
</organism>
<accession>A0A7G9U8Q9</accession>
<protein>
    <submittedName>
        <fullName evidence="1">ALK-EXO</fullName>
    </submittedName>
</protein>
<proteinExistence type="predicted"/>